<dbReference type="GeneID" id="36406704"/>
<name>A0A0P1AJC5_PLAHL</name>
<reference evidence="3" key="1">
    <citation type="submission" date="2014-09" db="EMBL/GenBank/DDBJ databases">
        <authorList>
            <person name="Sharma Rahul"/>
            <person name="Thines Marco"/>
        </authorList>
    </citation>
    <scope>NUCLEOTIDE SEQUENCE [LARGE SCALE GENOMIC DNA]</scope>
</reference>
<organism evidence="2 3">
    <name type="scientific">Plasmopara halstedii</name>
    <name type="common">Downy mildew of sunflower</name>
    <dbReference type="NCBI Taxonomy" id="4781"/>
    <lineage>
        <taxon>Eukaryota</taxon>
        <taxon>Sar</taxon>
        <taxon>Stramenopiles</taxon>
        <taxon>Oomycota</taxon>
        <taxon>Peronosporomycetes</taxon>
        <taxon>Peronosporales</taxon>
        <taxon>Peronosporaceae</taxon>
        <taxon>Plasmopara</taxon>
    </lineage>
</organism>
<dbReference type="EMBL" id="CCYD01000553">
    <property type="protein sequence ID" value="CEG41292.1"/>
    <property type="molecule type" value="Genomic_DNA"/>
</dbReference>
<feature type="compositionally biased region" description="Basic and acidic residues" evidence="1">
    <location>
        <begin position="14"/>
        <end position="24"/>
    </location>
</feature>
<dbReference type="Proteomes" id="UP000054928">
    <property type="component" value="Unassembled WGS sequence"/>
</dbReference>
<evidence type="ECO:0000313" key="3">
    <source>
        <dbReference type="Proteomes" id="UP000054928"/>
    </source>
</evidence>
<dbReference type="AlphaFoldDB" id="A0A0P1AJC5"/>
<evidence type="ECO:0000313" key="2">
    <source>
        <dbReference type="EMBL" id="CEG41292.1"/>
    </source>
</evidence>
<proteinExistence type="predicted"/>
<evidence type="ECO:0000256" key="1">
    <source>
        <dbReference type="SAM" id="MobiDB-lite"/>
    </source>
</evidence>
<protein>
    <submittedName>
        <fullName evidence="2">Uncharacterized protein</fullName>
    </submittedName>
</protein>
<feature type="compositionally biased region" description="Basic residues" evidence="1">
    <location>
        <begin position="1"/>
        <end position="13"/>
    </location>
</feature>
<keyword evidence="3" id="KW-1185">Reference proteome</keyword>
<feature type="region of interest" description="Disordered" evidence="1">
    <location>
        <begin position="1"/>
        <end position="24"/>
    </location>
</feature>
<sequence length="55" mass="6572">MRFRAHGGNKHMKDRQNKQSENKRWKVEQLEELSLCGEMRSTWLSNDRNTAAVRL</sequence>
<accession>A0A0P1AJC5</accession>
<dbReference type="RefSeq" id="XP_024577661.1">
    <property type="nucleotide sequence ID" value="XM_024727045.1"/>
</dbReference>